<sequence length="160" mass="18756">MEIEKVIELLNSGKSLKVVAKIIGIDVRDLKRKLINAAVEFDKEKKQYEYKGVAPEQSLSRDIKKKIMVLSVDKPFVKKENNKSQKNSKKENNDMEYLMFKDYQKVDQSLLTEKKTFFLAEDMYSTIKHLSIEKRFRINALINVLLAKGLEHYKIDLKKN</sequence>
<evidence type="ECO:0000313" key="1">
    <source>
        <dbReference type="EMBL" id="MEL3958213.1"/>
    </source>
</evidence>
<proteinExistence type="predicted"/>
<dbReference type="RefSeq" id="WP_342020430.1">
    <property type="nucleotide sequence ID" value="NZ_JBBYAK010000001.1"/>
</dbReference>
<gene>
    <name evidence="1" type="ORF">NST17_13555</name>
</gene>
<evidence type="ECO:0000313" key="2">
    <source>
        <dbReference type="Proteomes" id="UP001459714"/>
    </source>
</evidence>
<reference evidence="1 2" key="1">
    <citation type="submission" date="2024-03" db="EMBL/GenBank/DDBJ databases">
        <title>Bacilli Hybrid Assemblies.</title>
        <authorList>
            <person name="Kovac J."/>
        </authorList>
    </citation>
    <scope>NUCLEOTIDE SEQUENCE [LARGE SCALE GENOMIC DNA]</scope>
    <source>
        <strain evidence="1 2">FSL M8-0022</strain>
    </source>
</reference>
<dbReference type="EMBL" id="JBBYAK010000001">
    <property type="protein sequence ID" value="MEL3958213.1"/>
    <property type="molecule type" value="Genomic_DNA"/>
</dbReference>
<organism evidence="1 2">
    <name type="scientific">Caldifermentibacillus hisashii</name>
    <dbReference type="NCBI Taxonomy" id="996558"/>
    <lineage>
        <taxon>Bacteria</taxon>
        <taxon>Bacillati</taxon>
        <taxon>Bacillota</taxon>
        <taxon>Bacilli</taxon>
        <taxon>Bacillales</taxon>
        <taxon>Bacillaceae</taxon>
        <taxon>Caldifermentibacillus</taxon>
    </lineage>
</organism>
<keyword evidence="2" id="KW-1185">Reference proteome</keyword>
<comment type="caution">
    <text evidence="1">The sequence shown here is derived from an EMBL/GenBank/DDBJ whole genome shotgun (WGS) entry which is preliminary data.</text>
</comment>
<name>A0ABU9JZC4_9BACI</name>
<protein>
    <submittedName>
        <fullName evidence="1">Uncharacterized protein</fullName>
    </submittedName>
</protein>
<accession>A0ABU9JZC4</accession>
<dbReference type="Proteomes" id="UP001459714">
    <property type="component" value="Unassembled WGS sequence"/>
</dbReference>